<evidence type="ECO:0000313" key="2">
    <source>
        <dbReference type="Proteomes" id="UP001233271"/>
    </source>
</evidence>
<dbReference type="RefSeq" id="XP_060458328.1">
    <property type="nucleotide sequence ID" value="XM_060601878.1"/>
</dbReference>
<reference evidence="1" key="1">
    <citation type="journal article" date="2023" name="BMC Genomics">
        <title>Chromosome-level genome assemblies of Cutaneotrichosporon spp. (Trichosporonales, Basidiomycota) reveal imbalanced evolution between nucleotide sequences and chromosome synteny.</title>
        <authorList>
            <person name="Kobayashi Y."/>
            <person name="Kayamori A."/>
            <person name="Aoki K."/>
            <person name="Shiwa Y."/>
            <person name="Matsutani M."/>
            <person name="Fujita N."/>
            <person name="Sugita T."/>
            <person name="Iwasaki W."/>
            <person name="Tanaka N."/>
            <person name="Takashima M."/>
        </authorList>
    </citation>
    <scope>NUCLEOTIDE SEQUENCE</scope>
    <source>
        <strain evidence="1">HIS019</strain>
    </source>
</reference>
<sequence length="71" mass="7558">MSAPTPANQLYLGPSGGQPEPQGLLSYIWNEQIMNPANRDGNLNIARAVGLFAVGIMFVRSDLASALVPVF</sequence>
<dbReference type="GeneID" id="85496933"/>
<dbReference type="KEGG" id="ccac:CcaHIS019_0506910"/>
<dbReference type="EMBL" id="AP028216">
    <property type="protein sequence ID" value="BEI93063.1"/>
    <property type="molecule type" value="Genomic_DNA"/>
</dbReference>
<organism evidence="1 2">
    <name type="scientific">Cutaneotrichosporon cavernicola</name>
    <dbReference type="NCBI Taxonomy" id="279322"/>
    <lineage>
        <taxon>Eukaryota</taxon>
        <taxon>Fungi</taxon>
        <taxon>Dikarya</taxon>
        <taxon>Basidiomycota</taxon>
        <taxon>Agaricomycotina</taxon>
        <taxon>Tremellomycetes</taxon>
        <taxon>Trichosporonales</taxon>
        <taxon>Trichosporonaceae</taxon>
        <taxon>Cutaneotrichosporon</taxon>
    </lineage>
</organism>
<protein>
    <submittedName>
        <fullName evidence="1">Uncharacterized protein</fullName>
    </submittedName>
</protein>
<keyword evidence="2" id="KW-1185">Reference proteome</keyword>
<dbReference type="AlphaFoldDB" id="A0AA48QX68"/>
<proteinExistence type="predicted"/>
<gene>
    <name evidence="1" type="ORF">CcaverHIS019_0506910</name>
</gene>
<accession>A0AA48QX68</accession>
<name>A0AA48QX68_9TREE</name>
<dbReference type="Proteomes" id="UP001233271">
    <property type="component" value="Chromosome 5"/>
</dbReference>
<evidence type="ECO:0000313" key="1">
    <source>
        <dbReference type="EMBL" id="BEI93063.1"/>
    </source>
</evidence>